<feature type="region of interest" description="Disordered" evidence="1">
    <location>
        <begin position="513"/>
        <end position="535"/>
    </location>
</feature>
<dbReference type="EMBL" id="JAVHNS010000008">
    <property type="protein sequence ID" value="KAK6346381.1"/>
    <property type="molecule type" value="Genomic_DNA"/>
</dbReference>
<name>A0AAV9UPG4_9PEZI</name>
<feature type="compositionally biased region" description="Low complexity" evidence="1">
    <location>
        <begin position="411"/>
        <end position="425"/>
    </location>
</feature>
<feature type="region of interest" description="Disordered" evidence="1">
    <location>
        <begin position="239"/>
        <end position="345"/>
    </location>
</feature>
<feature type="compositionally biased region" description="Pro residues" evidence="1">
    <location>
        <begin position="326"/>
        <end position="343"/>
    </location>
</feature>
<accession>A0AAV9UPG4</accession>
<protein>
    <submittedName>
        <fullName evidence="2">Uncharacterized protein</fullName>
    </submittedName>
</protein>
<feature type="compositionally biased region" description="Polar residues" evidence="1">
    <location>
        <begin position="148"/>
        <end position="162"/>
    </location>
</feature>
<feature type="region of interest" description="Disordered" evidence="1">
    <location>
        <begin position="131"/>
        <end position="167"/>
    </location>
</feature>
<feature type="region of interest" description="Disordered" evidence="1">
    <location>
        <begin position="1"/>
        <end position="63"/>
    </location>
</feature>
<feature type="region of interest" description="Disordered" evidence="1">
    <location>
        <begin position="357"/>
        <end position="389"/>
    </location>
</feature>
<sequence length="611" mass="66607">MEVSPNSSPTRAKPATLSPRSPVERPKPRKKKNKSSLSSFKGQRFYPPGSPETSGDSSKGRKSRSNLITWQEFVMDGFGPTMSLASLVSWQDMLSYSPPPHGGDGSSTPPEIRDALYAKKKRNTRELFVRGIQSLTSSKGKSSQKTQAGNITGRQHSSSPRNTGKPLVASFGKASTFSAGQKPVIHENSKRRRWSGISFWWWVEFNLNNYAGDLGFSIQSKSLSNWALRAKEFLSLKKSSSKKGKGIAKPSTQTPEYHSSSSSSGSSSPNPRRRLLARENTPNKITVRRASHQPEPISLVSPVSSASGSAVSITKPVSGWTFLAPPGQPPSPGNGLPTPPASLQPPAQLVLDAATLQEPPVPPMSPLSRHRSIAANPNEDKGPTALGNDLLEPRMSVADSTKSHETLWRRSMSSPSISSSYTSLSMPGGGSRHSSIWDYRGSIVSIPRGSIVSMEDAKRALLANLTGNLTHDSKAREETIHKRISDTPIHTHVNGMFFSSGHLAPFHMEPAKPDMPVLASEPEPEQQEPPPRRATIGERMPSIVKKDHMEIYSHPYFEVVPSERHRSLSSVTFGSRSRYVQRQSTMDSIGSFQTALDGTKDPIEDVSFASF</sequence>
<evidence type="ECO:0000313" key="3">
    <source>
        <dbReference type="Proteomes" id="UP001373714"/>
    </source>
</evidence>
<feature type="region of interest" description="Disordered" evidence="1">
    <location>
        <begin position="402"/>
        <end position="431"/>
    </location>
</feature>
<gene>
    <name evidence="2" type="ORF">TWF730_010707</name>
</gene>
<evidence type="ECO:0000256" key="1">
    <source>
        <dbReference type="SAM" id="MobiDB-lite"/>
    </source>
</evidence>
<evidence type="ECO:0000313" key="2">
    <source>
        <dbReference type="EMBL" id="KAK6346381.1"/>
    </source>
</evidence>
<organism evidence="2 3">
    <name type="scientific">Orbilia blumenaviensis</name>
    <dbReference type="NCBI Taxonomy" id="1796055"/>
    <lineage>
        <taxon>Eukaryota</taxon>
        <taxon>Fungi</taxon>
        <taxon>Dikarya</taxon>
        <taxon>Ascomycota</taxon>
        <taxon>Pezizomycotina</taxon>
        <taxon>Orbiliomycetes</taxon>
        <taxon>Orbiliales</taxon>
        <taxon>Orbiliaceae</taxon>
        <taxon>Orbilia</taxon>
    </lineage>
</organism>
<dbReference type="Proteomes" id="UP001373714">
    <property type="component" value="Unassembled WGS sequence"/>
</dbReference>
<feature type="compositionally biased region" description="Low complexity" evidence="1">
    <location>
        <begin position="133"/>
        <end position="147"/>
    </location>
</feature>
<comment type="caution">
    <text evidence="2">The sequence shown here is derived from an EMBL/GenBank/DDBJ whole genome shotgun (WGS) entry which is preliminary data.</text>
</comment>
<feature type="compositionally biased region" description="Low complexity" evidence="1">
    <location>
        <begin position="298"/>
        <end position="312"/>
    </location>
</feature>
<reference evidence="2 3" key="1">
    <citation type="submission" date="2019-10" db="EMBL/GenBank/DDBJ databases">
        <authorList>
            <person name="Palmer J.M."/>
        </authorList>
    </citation>
    <scope>NUCLEOTIDE SEQUENCE [LARGE SCALE GENOMIC DNA]</scope>
    <source>
        <strain evidence="2 3">TWF730</strain>
    </source>
</reference>
<feature type="compositionally biased region" description="Low complexity" evidence="1">
    <location>
        <begin position="259"/>
        <end position="268"/>
    </location>
</feature>
<feature type="compositionally biased region" description="Polar residues" evidence="1">
    <location>
        <begin position="1"/>
        <end position="10"/>
    </location>
</feature>
<dbReference type="AlphaFoldDB" id="A0AAV9UPG4"/>
<proteinExistence type="predicted"/>
<keyword evidence="3" id="KW-1185">Reference proteome</keyword>